<evidence type="ECO:0000313" key="1">
    <source>
        <dbReference type="EMBL" id="PZQ65340.1"/>
    </source>
</evidence>
<sequence length="75" mass="8044">MARANDWASKVMALVHAGNTAAAIAQIKVAPTVKDLQALATIMKLSKLTGKYRHLDAAIEENLALLSAPRLHRSP</sequence>
<proteinExistence type="predicted"/>
<evidence type="ECO:0000313" key="2">
    <source>
        <dbReference type="Proteomes" id="UP000249135"/>
    </source>
</evidence>
<dbReference type="EMBL" id="QFPP01000502">
    <property type="protein sequence ID" value="PZQ65340.1"/>
    <property type="molecule type" value="Genomic_DNA"/>
</dbReference>
<gene>
    <name evidence="1" type="ORF">DI563_25690</name>
</gene>
<reference evidence="1 2" key="1">
    <citation type="submission" date="2017-08" db="EMBL/GenBank/DDBJ databases">
        <title>Infants hospitalized years apart are colonized by the same room-sourced microbial strains.</title>
        <authorList>
            <person name="Brooks B."/>
            <person name="Olm M.R."/>
            <person name="Firek B.A."/>
            <person name="Baker R."/>
            <person name="Thomas B.C."/>
            <person name="Morowitz M.J."/>
            <person name="Banfield J.F."/>
        </authorList>
    </citation>
    <scope>NUCLEOTIDE SEQUENCE [LARGE SCALE GENOMIC DNA]</scope>
    <source>
        <strain evidence="1">S2_005_003_R2_41</strain>
    </source>
</reference>
<accession>A0A2W5RPT3</accession>
<dbReference type="AlphaFoldDB" id="A0A2W5RPT3"/>
<organism evidence="1 2">
    <name type="scientific">Variovorax paradoxus</name>
    <dbReference type="NCBI Taxonomy" id="34073"/>
    <lineage>
        <taxon>Bacteria</taxon>
        <taxon>Pseudomonadati</taxon>
        <taxon>Pseudomonadota</taxon>
        <taxon>Betaproteobacteria</taxon>
        <taxon>Burkholderiales</taxon>
        <taxon>Comamonadaceae</taxon>
        <taxon>Variovorax</taxon>
    </lineage>
</organism>
<comment type="caution">
    <text evidence="1">The sequence shown here is derived from an EMBL/GenBank/DDBJ whole genome shotgun (WGS) entry which is preliminary data.</text>
</comment>
<name>A0A2W5RPT3_VARPD</name>
<protein>
    <submittedName>
        <fullName evidence="1">Uncharacterized protein</fullName>
    </submittedName>
</protein>
<dbReference type="Proteomes" id="UP000249135">
    <property type="component" value="Unassembled WGS sequence"/>
</dbReference>